<dbReference type="PANTHER" id="PTHR10098:SF108">
    <property type="entry name" value="TETRATRICOPEPTIDE REPEAT PROTEIN 28"/>
    <property type="match status" value="1"/>
</dbReference>
<dbReference type="Pfam" id="PF12770">
    <property type="entry name" value="CHAT"/>
    <property type="match status" value="1"/>
</dbReference>
<dbReference type="EMBL" id="WTYY01000003">
    <property type="protein sequence ID" value="MXO88326.1"/>
    <property type="molecule type" value="Genomic_DNA"/>
</dbReference>
<feature type="domain" description="CHAT" evidence="3">
    <location>
        <begin position="640"/>
        <end position="935"/>
    </location>
</feature>
<keyword evidence="5" id="KW-1185">Reference proteome</keyword>
<keyword evidence="2" id="KW-0732">Signal</keyword>
<feature type="signal peptide" evidence="2">
    <location>
        <begin position="1"/>
        <end position="21"/>
    </location>
</feature>
<feature type="chain" id="PRO_5032928922" evidence="2">
    <location>
        <begin position="22"/>
        <end position="937"/>
    </location>
</feature>
<gene>
    <name evidence="4" type="ORF">GRI32_06200</name>
</gene>
<dbReference type="Gene3D" id="1.25.40.10">
    <property type="entry name" value="Tetratricopeptide repeat domain"/>
    <property type="match status" value="2"/>
</dbReference>
<accession>A0A844ZMK9</accession>
<dbReference type="SUPFAM" id="SSF48452">
    <property type="entry name" value="TPR-like"/>
    <property type="match status" value="3"/>
</dbReference>
<sequence length="937" mass="98840">MKYVVAAVLASGLLAAVPLAAQEVAPEPTLAQMQARDQFSPPAQELAAWQEFAARVLADPSTSADVAAQTHFGLGVAYYYARQYPQGWDEFAAAQALLAQMDASPPYHARLLAYGSMMLVELNRIDEAQAMAQQAFALAEAGGEAALADLALAHNALGVLAFADNDLVAAETAFCAARDLGMRAQVPDHAMIVNDASSCGAVKYYLERRDTVEAARFARDYASAHLPSDHPKMGNVLNITYAVLVSYGRYGEAVPLIRRHLDLERKLRGDTDEDIYDPLSMLARSLEQLGQYEEAEGIFRAAAAIADNMNTSAQPYIPGIAHTNLARAIARQGRLDEAEREARAGVEQLVRDLEPTNFNIGSGQVQLADHLARLGRSQEALALTDSALPLLEAGLPEGHSEILTARLIRARILSDLGRHDEAVALAAPTAQFFARQLFDVASSETELVSLSQVLPEALGDYLLVALRAGAMDQAAEAAQLRLLSELTLSNARIRAGALARGNGLGSLLDALDAARARTASLAAQMAAAQADEGAQLAQLAANLASAREQAQAAQAQLESEFPEYVALARPQTASLADLQATLGEDDLLVLPLSLPDRAVTIAISHDDVQWGEVPLLAYDLRTLADRVRQSAQAVGLFDTDAAAQLYDALFAPNLRPLLARKQRLLFPASGYLARISPAMLLTTATSSDDLGDAPWLLRDHSVKVLADLGELASGRTSLAGADFLGVGAPTGLPSSLGKGAAMSLPPLPRARDELQALSAALGSAGSLVLSGNDATEERLHALELDRYGVIAFATHGLLGGEVPGLAEPALLLTPSGEQGTAGDGLLTASEIAALHLNADWVILSACETAAGESASAPGYSGLARAFAQAGAHSLMLSHWRVRDDAAAYLSVETLRRAAAGEDRGDALRGAQLAMMADRAMPDAAHPAIWAPFVIVEN</sequence>
<proteinExistence type="predicted"/>
<organism evidence="4 5">
    <name type="scientific">Alteraurantiacibacter aestuarii</name>
    <dbReference type="NCBI Taxonomy" id="650004"/>
    <lineage>
        <taxon>Bacteria</taxon>
        <taxon>Pseudomonadati</taxon>
        <taxon>Pseudomonadota</taxon>
        <taxon>Alphaproteobacteria</taxon>
        <taxon>Sphingomonadales</taxon>
        <taxon>Erythrobacteraceae</taxon>
        <taxon>Alteraurantiacibacter</taxon>
    </lineage>
</organism>
<evidence type="ECO:0000256" key="2">
    <source>
        <dbReference type="SAM" id="SignalP"/>
    </source>
</evidence>
<evidence type="ECO:0000313" key="5">
    <source>
        <dbReference type="Proteomes" id="UP000435243"/>
    </source>
</evidence>
<feature type="coiled-coil region" evidence="1">
    <location>
        <begin position="511"/>
        <end position="560"/>
    </location>
</feature>
<dbReference type="InterPro" id="IPR011990">
    <property type="entry name" value="TPR-like_helical_dom_sf"/>
</dbReference>
<dbReference type="InterPro" id="IPR019734">
    <property type="entry name" value="TPR_rpt"/>
</dbReference>
<name>A0A844ZMK9_9SPHN</name>
<dbReference type="RefSeq" id="WP_160590534.1">
    <property type="nucleotide sequence ID" value="NZ_BAAAFP010000001.1"/>
</dbReference>
<dbReference type="Proteomes" id="UP000435243">
    <property type="component" value="Unassembled WGS sequence"/>
</dbReference>
<dbReference type="Pfam" id="PF13176">
    <property type="entry name" value="TPR_7"/>
    <property type="match status" value="1"/>
</dbReference>
<keyword evidence="1" id="KW-0175">Coiled coil</keyword>
<dbReference type="InterPro" id="IPR024983">
    <property type="entry name" value="CHAT_dom"/>
</dbReference>
<dbReference type="AlphaFoldDB" id="A0A844ZMK9"/>
<reference evidence="4 5" key="1">
    <citation type="submission" date="2019-12" db="EMBL/GenBank/DDBJ databases">
        <title>Genomic-based taxomic classification of the family Erythrobacteraceae.</title>
        <authorList>
            <person name="Xu L."/>
        </authorList>
    </citation>
    <scope>NUCLEOTIDE SEQUENCE [LARGE SCALE GENOMIC DNA]</scope>
    <source>
        <strain evidence="4 5">JCM 16339</strain>
    </source>
</reference>
<evidence type="ECO:0000259" key="3">
    <source>
        <dbReference type="Pfam" id="PF12770"/>
    </source>
</evidence>
<evidence type="ECO:0000256" key="1">
    <source>
        <dbReference type="SAM" id="Coils"/>
    </source>
</evidence>
<comment type="caution">
    <text evidence="4">The sequence shown here is derived from an EMBL/GenBank/DDBJ whole genome shotgun (WGS) entry which is preliminary data.</text>
</comment>
<dbReference type="OrthoDB" id="9787760at2"/>
<protein>
    <submittedName>
        <fullName evidence="4">CHAT domain-containing protein</fullName>
    </submittedName>
</protein>
<dbReference type="PANTHER" id="PTHR10098">
    <property type="entry name" value="RAPSYN-RELATED"/>
    <property type="match status" value="1"/>
</dbReference>
<evidence type="ECO:0000313" key="4">
    <source>
        <dbReference type="EMBL" id="MXO88326.1"/>
    </source>
</evidence>